<dbReference type="SMART" id="SM00515">
    <property type="entry name" value="eIF5C"/>
    <property type="match status" value="1"/>
</dbReference>
<evidence type="ECO:0000256" key="7">
    <source>
        <dbReference type="SAM" id="Coils"/>
    </source>
</evidence>
<evidence type="ECO:0000256" key="8">
    <source>
        <dbReference type="SAM" id="MobiDB-lite"/>
    </source>
</evidence>
<evidence type="ECO:0000259" key="9">
    <source>
        <dbReference type="PROSITE" id="PS51363"/>
    </source>
</evidence>
<evidence type="ECO:0000256" key="6">
    <source>
        <dbReference type="ARBA" id="ARBA00022917"/>
    </source>
</evidence>
<dbReference type="Pfam" id="PF02854">
    <property type="entry name" value="MIF4G"/>
    <property type="match status" value="1"/>
</dbReference>
<organism evidence="11 12">
    <name type="scientific">Sander lucioperca</name>
    <name type="common">Pike-perch</name>
    <name type="synonym">Perca lucioperca</name>
    <dbReference type="NCBI Taxonomy" id="283035"/>
    <lineage>
        <taxon>Eukaryota</taxon>
        <taxon>Metazoa</taxon>
        <taxon>Chordata</taxon>
        <taxon>Craniata</taxon>
        <taxon>Vertebrata</taxon>
        <taxon>Euteleostomi</taxon>
        <taxon>Actinopterygii</taxon>
        <taxon>Neopterygii</taxon>
        <taxon>Teleostei</taxon>
        <taxon>Neoteleostei</taxon>
        <taxon>Acanthomorphata</taxon>
        <taxon>Eupercaria</taxon>
        <taxon>Perciformes</taxon>
        <taxon>Percoidei</taxon>
        <taxon>Percidae</taxon>
        <taxon>Luciopercinae</taxon>
        <taxon>Sander</taxon>
    </lineage>
</organism>
<keyword evidence="6" id="KW-0648">Protein biosynthesis</keyword>
<feature type="region of interest" description="Disordered" evidence="8">
    <location>
        <begin position="375"/>
        <end position="412"/>
    </location>
</feature>
<evidence type="ECO:0000256" key="5">
    <source>
        <dbReference type="ARBA" id="ARBA00022884"/>
    </source>
</evidence>
<reference evidence="11" key="1">
    <citation type="submission" date="2025-08" db="UniProtKB">
        <authorList>
            <consortium name="Ensembl"/>
        </authorList>
    </citation>
    <scope>IDENTIFICATION</scope>
</reference>
<dbReference type="Gene3D" id="1.25.40.180">
    <property type="match status" value="3"/>
</dbReference>
<dbReference type="PANTHER" id="PTHR23253:SF23">
    <property type="entry name" value="EUKARYOTIC TRANSLATION INITIATION FACTOR 4 GAMMA 3"/>
    <property type="match status" value="1"/>
</dbReference>
<dbReference type="PROSITE" id="PS51363">
    <property type="entry name" value="W2"/>
    <property type="match status" value="1"/>
</dbReference>
<evidence type="ECO:0000259" key="10">
    <source>
        <dbReference type="PROSITE" id="PS51366"/>
    </source>
</evidence>
<dbReference type="InterPro" id="IPR003891">
    <property type="entry name" value="Initiation_fac_eIF4g_MI"/>
</dbReference>
<keyword evidence="4" id="KW-0810">Translation regulation</keyword>
<reference evidence="11" key="2">
    <citation type="submission" date="2025-09" db="UniProtKB">
        <authorList>
            <consortium name="Ensembl"/>
        </authorList>
    </citation>
    <scope>IDENTIFICATION</scope>
</reference>
<dbReference type="InterPro" id="IPR016024">
    <property type="entry name" value="ARM-type_fold"/>
</dbReference>
<name>A0A8C9ZBJ5_SANLU</name>
<keyword evidence="2" id="KW-0396">Initiation factor</keyword>
<dbReference type="GeneTree" id="ENSGT00940000156454"/>
<dbReference type="Ensembl" id="ENSSLUT00000037139.1">
    <property type="protein sequence ID" value="ENSSLUP00000036025.1"/>
    <property type="gene ID" value="ENSSLUG00000009487.1"/>
</dbReference>
<feature type="region of interest" description="Disordered" evidence="8">
    <location>
        <begin position="164"/>
        <end position="185"/>
    </location>
</feature>
<dbReference type="Pfam" id="PF02020">
    <property type="entry name" value="W2"/>
    <property type="match status" value="1"/>
</dbReference>
<feature type="domain" description="MI" evidence="10">
    <location>
        <begin position="1256"/>
        <end position="1378"/>
    </location>
</feature>
<protein>
    <submittedName>
        <fullName evidence="11">Eukaryotic translation initiation factor 4 gamma 3</fullName>
    </submittedName>
</protein>
<feature type="compositionally biased region" description="Low complexity" evidence="8">
    <location>
        <begin position="439"/>
        <end position="451"/>
    </location>
</feature>
<accession>A0A8C9ZBJ5</accession>
<feature type="region of interest" description="Disordered" evidence="8">
    <location>
        <begin position="300"/>
        <end position="333"/>
    </location>
</feature>
<dbReference type="Proteomes" id="UP000694568">
    <property type="component" value="Unplaced"/>
</dbReference>
<dbReference type="SMART" id="SM00544">
    <property type="entry name" value="MA3"/>
    <property type="match status" value="1"/>
</dbReference>
<dbReference type="FunFam" id="1.25.40.180:FF:000001">
    <property type="entry name" value="Eukaryotic translation initiation factor 4 gamma, 3, putative"/>
    <property type="match status" value="1"/>
</dbReference>
<proteinExistence type="inferred from homology"/>
<feature type="region of interest" description="Disordered" evidence="8">
    <location>
        <begin position="591"/>
        <end position="670"/>
    </location>
</feature>
<dbReference type="GO" id="GO:0006417">
    <property type="term" value="P:regulation of translation"/>
    <property type="evidence" value="ECO:0007669"/>
    <property type="project" value="UniProtKB-KW"/>
</dbReference>
<feature type="region of interest" description="Disordered" evidence="8">
    <location>
        <begin position="1052"/>
        <end position="1135"/>
    </location>
</feature>
<dbReference type="Pfam" id="PF02847">
    <property type="entry name" value="MA3"/>
    <property type="match status" value="1"/>
</dbReference>
<feature type="compositionally biased region" description="Low complexity" evidence="8">
    <location>
        <begin position="503"/>
        <end position="522"/>
    </location>
</feature>
<keyword evidence="5" id="KW-0694">RNA-binding</keyword>
<feature type="compositionally biased region" description="Low complexity" evidence="8">
    <location>
        <begin position="479"/>
        <end position="488"/>
    </location>
</feature>
<feature type="domain" description="W2" evidence="9">
    <location>
        <begin position="1451"/>
        <end position="1613"/>
    </location>
</feature>
<dbReference type="InterPro" id="IPR003307">
    <property type="entry name" value="W2_domain"/>
</dbReference>
<feature type="compositionally biased region" description="Low complexity" evidence="8">
    <location>
        <begin position="614"/>
        <end position="628"/>
    </location>
</feature>
<dbReference type="FunFam" id="1.25.40.180:FF:000003">
    <property type="entry name" value="Putative eukaryotic translation initiation factor 4 gamma 1"/>
    <property type="match status" value="1"/>
</dbReference>
<gene>
    <name evidence="11" type="primary">eif4g3a</name>
</gene>
<dbReference type="GO" id="GO:0003729">
    <property type="term" value="F:mRNA binding"/>
    <property type="evidence" value="ECO:0007669"/>
    <property type="project" value="TreeGrafter"/>
</dbReference>
<feature type="region of interest" description="Disordered" evidence="8">
    <location>
        <begin position="432"/>
        <end position="533"/>
    </location>
</feature>
<comment type="similarity">
    <text evidence="1">Belongs to the eukaryotic initiation factor 4G family.</text>
</comment>
<dbReference type="PANTHER" id="PTHR23253">
    <property type="entry name" value="EUKARYOTIC TRANSLATION INITIATION FACTOR 4 GAMMA"/>
    <property type="match status" value="1"/>
</dbReference>
<dbReference type="CDD" id="cd11559">
    <property type="entry name" value="W2_eIF4G1_like"/>
    <property type="match status" value="1"/>
</dbReference>
<feature type="compositionally biased region" description="Basic and acidic residues" evidence="8">
    <location>
        <begin position="1204"/>
        <end position="1239"/>
    </location>
</feature>
<evidence type="ECO:0000256" key="1">
    <source>
        <dbReference type="ARBA" id="ARBA00005775"/>
    </source>
</evidence>
<evidence type="ECO:0000256" key="4">
    <source>
        <dbReference type="ARBA" id="ARBA00022845"/>
    </source>
</evidence>
<dbReference type="GO" id="GO:0016281">
    <property type="term" value="C:eukaryotic translation initiation factor 4F complex"/>
    <property type="evidence" value="ECO:0007669"/>
    <property type="project" value="TreeGrafter"/>
</dbReference>
<evidence type="ECO:0000313" key="12">
    <source>
        <dbReference type="Proteomes" id="UP000694568"/>
    </source>
</evidence>
<dbReference type="InterPro" id="IPR003890">
    <property type="entry name" value="MIF4G-like_typ-3"/>
</dbReference>
<evidence type="ECO:0000256" key="2">
    <source>
        <dbReference type="ARBA" id="ARBA00022540"/>
    </source>
</evidence>
<feature type="compositionally biased region" description="Pro residues" evidence="8">
    <location>
        <begin position="600"/>
        <end position="613"/>
    </location>
</feature>
<feature type="compositionally biased region" description="Polar residues" evidence="8">
    <location>
        <begin position="1080"/>
        <end position="1092"/>
    </location>
</feature>
<dbReference type="SMART" id="SM00543">
    <property type="entry name" value="MIF4G"/>
    <property type="match status" value="1"/>
</dbReference>
<dbReference type="PROSITE" id="PS51366">
    <property type="entry name" value="MI"/>
    <property type="match status" value="1"/>
</dbReference>
<keyword evidence="7" id="KW-0175">Coiled coil</keyword>
<dbReference type="GO" id="GO:0003743">
    <property type="term" value="F:translation initiation factor activity"/>
    <property type="evidence" value="ECO:0007669"/>
    <property type="project" value="UniProtKB-KW"/>
</dbReference>
<keyword evidence="3" id="KW-0597">Phosphoprotein</keyword>
<evidence type="ECO:0000256" key="3">
    <source>
        <dbReference type="ARBA" id="ARBA00022553"/>
    </source>
</evidence>
<sequence>MLFSAVDVGLVHSFYPSPHVQLLYSRLPPLPHPITLYVLRISHPPEAEQAPPLATAARLVVPRHAGPPYTAHDITKGHPNLAGTPPGHAHSPALSQVSLPTASPYRYPKGWEAGGGSPYNPGQNAGSAPLVYSPQTQPMNAQQQSRPFATGPRPTHHQFFQRTQMQTARPTIPTNTPSIRPGSQTPTAAVYPTNQPIMMTMAPMPFPSPQTAQYYIPQYRHSTPYVGPPQQYSVQPPGSGTFYPGYHPPVSPSVPAPVPTAGPPYYPGQAVYPPSPPIIVPTPQQPPPAKREKKTIRIRDPNQGGRDITEEIMAGGSGSRNSTPPIGRPSSTPTPPQVCVFINSEVCFGHITLFDDSIVCLSELFILSDDTPKLEPVVQKSSSPGLVQPEAPVERLEAKAPVSEPSSTVEPELPFPALMTAPVTLPLSVANNRERPSARESTASASSPSFSVGEHKPSLAPPQTPSADKPLSDAPRTLAASPAPAPKALNGHADSGTELDTTAQEPSLLSSAALQPQASAPAYREASSSESFPCDVRPELPVALAPMTPVAVVPVTLSSSPASALPVMLPLGLPPLVQATTEADEANQALQPAPLSSSPLPLPSVLPPTPAPAPASSAEAAGKPAAPEENGEAEMEPMRNGAGHTSETESSDSGATPGDKENSTGIPQYGKRQYDRDFLLGFQFMPACVQKPDGLPPISDVVLDKINQNKLPSRVVDSRVISRGPDFTPAFADFGRQMTGGRGAALMNIGARRPQPRKIIMNVSVHDEIQLKKSENAWKPGIKRAEVLAEDPEAQNTQELFKKVRSILNKLTPQKFNQLMKQVTDLTIDTEERLKGVIDLVFEKAIDEPSFSVAYGNMCRCLAMLKVPMTDKPNTTVNFRKLLLNRCQKEFEKDKVDDVVFERKQKELDSAASTTERERLQEELEEAKDKARRRSIGNIRFIGELFKLKMLTEAIMHDCVVKLLKNHDEESLECLCRLLTTIGKDLDFEKAKPRMDQYFNQMEKIVKERKTSSRIRFMLQDIIDLRLHNWVSRRADQGPKTIEQIHKEAKIEEQEEQRKVQQQLLSKDSKRRPGQREETWNTVPMTKNSRTIDPTKIPKISKPQMDEKIQLGPRAQVTWVKGSSGGAKASDSELSRTAGLNRYSALQSTPSPQPSRSCLDLLRSSAGRERSEKQLSSAPPSSRPGPFTRGGSSKELLESQSPEEPPRRDREREGAEPRRTSVTEDKTEPERSRVREPVKPEPVVQTPDRPALSEEEIERKSKSIIDEFLHINDYKEAVQCVDELDLGSQLHVFVRVGVESTLERSQITRDHMGQLFFQLLQQNILSRPHFLKGFADTLEQADDMAIDIPHIWLYLAELLSPVLKEGGFSMRELFSELSKPLLPVGRAGILISEVLHILCKQMSHRTVGSLWRESGLNWTDFLPEGEDIQAFISQQKLQFVLSGDSSPEAALSKKMLSPEKLSQQLERLLLEDMASDEQIFDWVEANLDESQMSSSPFLRALMTAVCKAAVKVDTAIIQRRLPVLLKYLNSDTERQLQALYALQALIVALDQPPNLLRMFFDCLYDEDVISEDAFYRWETSKDAAEQQGKGVALKSVTAFFTWLREAEEESEDN</sequence>
<dbReference type="SUPFAM" id="SSF48371">
    <property type="entry name" value="ARM repeat"/>
    <property type="match status" value="3"/>
</dbReference>
<feature type="region of interest" description="Disordered" evidence="8">
    <location>
        <begin position="1165"/>
        <end position="1257"/>
    </location>
</feature>
<feature type="coiled-coil region" evidence="7">
    <location>
        <begin position="903"/>
        <end position="937"/>
    </location>
</feature>
<evidence type="ECO:0000313" key="11">
    <source>
        <dbReference type="Ensembl" id="ENSSLUP00000036025.1"/>
    </source>
</evidence>
<keyword evidence="12" id="KW-1185">Reference proteome</keyword>
<dbReference type="FunFam" id="1.25.40.180:FF:000002">
    <property type="entry name" value="Eukaryotic translation initiation factor 4 gamma, 3, putative"/>
    <property type="match status" value="1"/>
</dbReference>